<feature type="transmembrane region" description="Helical" evidence="5">
    <location>
        <begin position="371"/>
        <end position="396"/>
    </location>
</feature>
<dbReference type="AlphaFoldDB" id="A0A938XAJ3"/>
<evidence type="ECO:0000256" key="1">
    <source>
        <dbReference type="ARBA" id="ARBA00004141"/>
    </source>
</evidence>
<accession>A0A938XAJ3</accession>
<dbReference type="Gene3D" id="3.40.1710.10">
    <property type="entry name" value="abc type-2 transporter like domain"/>
    <property type="match status" value="1"/>
</dbReference>
<feature type="transmembrane region" description="Helical" evidence="5">
    <location>
        <begin position="320"/>
        <end position="340"/>
    </location>
</feature>
<evidence type="ECO:0000256" key="5">
    <source>
        <dbReference type="SAM" id="Phobius"/>
    </source>
</evidence>
<feature type="transmembrane region" description="Helical" evidence="5">
    <location>
        <begin position="239"/>
        <end position="269"/>
    </location>
</feature>
<dbReference type="GO" id="GO:0016020">
    <property type="term" value="C:membrane"/>
    <property type="evidence" value="ECO:0007669"/>
    <property type="project" value="UniProtKB-SubCell"/>
</dbReference>
<feature type="transmembrane region" description="Helical" evidence="5">
    <location>
        <begin position="21"/>
        <end position="40"/>
    </location>
</feature>
<evidence type="ECO:0000313" key="7">
    <source>
        <dbReference type="EMBL" id="MBM6947958.1"/>
    </source>
</evidence>
<reference evidence="7" key="1">
    <citation type="submission" date="2020-08" db="EMBL/GenBank/DDBJ databases">
        <authorList>
            <person name="Cejkova D."/>
            <person name="Kubasova T."/>
            <person name="Jahodarova E."/>
            <person name="Rychlik I."/>
        </authorList>
    </citation>
    <scope>NUCLEOTIDE SEQUENCE</scope>
    <source>
        <strain evidence="7">An582</strain>
    </source>
</reference>
<keyword evidence="3 5" id="KW-1133">Transmembrane helix</keyword>
<sequence>MNGIRQIFCKEMARIFRDKKMVFSVFLLPVIVMVAILTIINNLAGQMQSDIESHRSIVWVQNEPESFRAFLEAAGLDCDMETVSSPEDNEKARAQILEGDADLLIEFPEDFDQEIAAFREGDKVPQVKTYYNPSEEYSSQAYQTISTGALEAYRQTLLAGRVGNADAVTVFTVNSDNDEMVIQDDEKASGQALGMMLPYFITILLFAGAMGIGTDMIAGEKERGTMASLLVAPVKRSSIVLGKVFALMTVSGISSIIYVGGMVACTPFMMDSMAGMEEALNLRLDPSQIVMLGLLLIALAFLYSAVVALVSVFARTTKEAGTYIMPAYMLVLVVGLLTMFRMGDGRAADYYIPFYNSAVALQTILSHEITLAQYAVTLGETLLLGGVLTVIIARAFNNEKIMAL</sequence>
<organism evidence="7 8">
    <name type="scientific">Mordavella massiliensis</name>
    <dbReference type="NCBI Taxonomy" id="1871024"/>
    <lineage>
        <taxon>Bacteria</taxon>
        <taxon>Bacillati</taxon>
        <taxon>Bacillota</taxon>
        <taxon>Clostridia</taxon>
        <taxon>Eubacteriales</taxon>
        <taxon>Clostridiaceae</taxon>
        <taxon>Mordavella</taxon>
    </lineage>
</organism>
<evidence type="ECO:0000256" key="4">
    <source>
        <dbReference type="ARBA" id="ARBA00023136"/>
    </source>
</evidence>
<dbReference type="EMBL" id="JACJKS010000005">
    <property type="protein sequence ID" value="MBM6947958.1"/>
    <property type="molecule type" value="Genomic_DNA"/>
</dbReference>
<feature type="transmembrane region" description="Helical" evidence="5">
    <location>
        <begin position="196"/>
        <end position="218"/>
    </location>
</feature>
<gene>
    <name evidence="7" type="ORF">H6A20_04670</name>
</gene>
<keyword evidence="2 5" id="KW-0812">Transmembrane</keyword>
<evidence type="ECO:0000256" key="3">
    <source>
        <dbReference type="ARBA" id="ARBA00022989"/>
    </source>
</evidence>
<dbReference type="Pfam" id="PF12698">
    <property type="entry name" value="ABC2_membrane_3"/>
    <property type="match status" value="1"/>
</dbReference>
<evidence type="ECO:0000313" key="8">
    <source>
        <dbReference type="Proteomes" id="UP000705508"/>
    </source>
</evidence>
<evidence type="ECO:0000256" key="2">
    <source>
        <dbReference type="ARBA" id="ARBA00022692"/>
    </source>
</evidence>
<keyword evidence="4 5" id="KW-0472">Membrane</keyword>
<protein>
    <submittedName>
        <fullName evidence="7">ABC transporter permease</fullName>
    </submittedName>
</protein>
<proteinExistence type="predicted"/>
<feature type="domain" description="ABC-2 type transporter transmembrane" evidence="6">
    <location>
        <begin position="19"/>
        <end position="393"/>
    </location>
</feature>
<reference evidence="7" key="2">
    <citation type="journal article" date="2021" name="Sci. Rep.">
        <title>The distribution of antibiotic resistance genes in chicken gut microbiota commensals.</title>
        <authorList>
            <person name="Juricova H."/>
            <person name="Matiasovicova J."/>
            <person name="Kubasova T."/>
            <person name="Cejkova D."/>
            <person name="Rychlik I."/>
        </authorList>
    </citation>
    <scope>NUCLEOTIDE SEQUENCE</scope>
    <source>
        <strain evidence="7">An582</strain>
    </source>
</reference>
<dbReference type="InterPro" id="IPR013525">
    <property type="entry name" value="ABC2_TM"/>
</dbReference>
<evidence type="ECO:0000259" key="6">
    <source>
        <dbReference type="Pfam" id="PF12698"/>
    </source>
</evidence>
<comment type="caution">
    <text evidence="7">The sequence shown here is derived from an EMBL/GenBank/DDBJ whole genome shotgun (WGS) entry which is preliminary data.</text>
</comment>
<dbReference type="GO" id="GO:0140359">
    <property type="term" value="F:ABC-type transporter activity"/>
    <property type="evidence" value="ECO:0007669"/>
    <property type="project" value="InterPro"/>
</dbReference>
<feature type="transmembrane region" description="Helical" evidence="5">
    <location>
        <begin position="289"/>
        <end position="313"/>
    </location>
</feature>
<dbReference type="RefSeq" id="WP_204906011.1">
    <property type="nucleotide sequence ID" value="NZ_JACJKS010000005.1"/>
</dbReference>
<comment type="subcellular location">
    <subcellularLocation>
        <location evidence="1">Membrane</location>
        <topology evidence="1">Multi-pass membrane protein</topology>
    </subcellularLocation>
</comment>
<dbReference type="PANTHER" id="PTHR43471">
    <property type="entry name" value="ABC TRANSPORTER PERMEASE"/>
    <property type="match status" value="1"/>
</dbReference>
<dbReference type="Proteomes" id="UP000705508">
    <property type="component" value="Unassembled WGS sequence"/>
</dbReference>
<name>A0A938XAJ3_9CLOT</name>
<dbReference type="PANTHER" id="PTHR43471:SF3">
    <property type="entry name" value="ABC TRANSPORTER PERMEASE PROTEIN NATB"/>
    <property type="match status" value="1"/>
</dbReference>